<evidence type="ECO:0000313" key="5">
    <source>
        <dbReference type="Proteomes" id="UP000215158"/>
    </source>
</evidence>
<proteinExistence type="predicted"/>
<gene>
    <name evidence="4" type="ORF">CJU94_39455</name>
</gene>
<keyword evidence="4" id="KW-0614">Plasmid</keyword>
<name>A0A248VYZ9_9BURK</name>
<dbReference type="GO" id="GO:0003677">
    <property type="term" value="F:DNA binding"/>
    <property type="evidence" value="ECO:0007669"/>
    <property type="project" value="UniProtKB-KW"/>
</dbReference>
<protein>
    <submittedName>
        <fullName evidence="4">Integrase</fullName>
    </submittedName>
</protein>
<dbReference type="CDD" id="cd00397">
    <property type="entry name" value="DNA_BRE_C"/>
    <property type="match status" value="1"/>
</dbReference>
<dbReference type="Proteomes" id="UP000215158">
    <property type="component" value="Plasmid pBN3"/>
</dbReference>
<dbReference type="Gene3D" id="1.10.443.10">
    <property type="entry name" value="Intergrase catalytic core"/>
    <property type="match status" value="1"/>
</dbReference>
<dbReference type="PROSITE" id="PS51898">
    <property type="entry name" value="TYR_RECOMBINASE"/>
    <property type="match status" value="1"/>
</dbReference>
<evidence type="ECO:0000259" key="3">
    <source>
        <dbReference type="PROSITE" id="PS51898"/>
    </source>
</evidence>
<feature type="domain" description="Tyr recombinase" evidence="3">
    <location>
        <begin position="122"/>
        <end position="305"/>
    </location>
</feature>
<dbReference type="SUPFAM" id="SSF56349">
    <property type="entry name" value="DNA breaking-rejoining enzymes"/>
    <property type="match status" value="1"/>
</dbReference>
<reference evidence="4 5" key="1">
    <citation type="submission" date="2017-08" db="EMBL/GenBank/DDBJ databases">
        <title>Identification and genetic characteristics of simultaneous BTEX- and naphthalene-degrading Paraburkholderia sp. BN5 isolated from petroleum-contaminated soil.</title>
        <authorList>
            <person name="Lee Y."/>
            <person name="Jeon C.O."/>
        </authorList>
    </citation>
    <scope>NUCLEOTIDE SEQUENCE [LARGE SCALE GENOMIC DNA]</scope>
    <source>
        <strain evidence="4 5">BN5</strain>
        <plasmid evidence="4 5">pBN3</plasmid>
    </source>
</reference>
<accession>A0A248VYZ9</accession>
<evidence type="ECO:0000313" key="4">
    <source>
        <dbReference type="EMBL" id="ASW04224.1"/>
    </source>
</evidence>
<geneLocation type="plasmid" evidence="4 5">
    <name>pBN3</name>
</geneLocation>
<organism evidence="4 5">
    <name type="scientific">Paraburkholderia aromaticivorans</name>
    <dbReference type="NCBI Taxonomy" id="2026199"/>
    <lineage>
        <taxon>Bacteria</taxon>
        <taxon>Pseudomonadati</taxon>
        <taxon>Pseudomonadota</taxon>
        <taxon>Betaproteobacteria</taxon>
        <taxon>Burkholderiales</taxon>
        <taxon>Burkholderiaceae</taxon>
        <taxon>Paraburkholderia</taxon>
    </lineage>
</organism>
<keyword evidence="5" id="KW-1185">Reference proteome</keyword>
<dbReference type="OrthoDB" id="8956973at2"/>
<dbReference type="InterPro" id="IPR011010">
    <property type="entry name" value="DNA_brk_join_enz"/>
</dbReference>
<dbReference type="InterPro" id="IPR010998">
    <property type="entry name" value="Integrase_recombinase_N"/>
</dbReference>
<dbReference type="Gene3D" id="1.10.150.130">
    <property type="match status" value="1"/>
</dbReference>
<dbReference type="GO" id="GO:0006310">
    <property type="term" value="P:DNA recombination"/>
    <property type="evidence" value="ECO:0007669"/>
    <property type="project" value="UniProtKB-KW"/>
</dbReference>
<dbReference type="GO" id="GO:0015074">
    <property type="term" value="P:DNA integration"/>
    <property type="evidence" value="ECO:0007669"/>
    <property type="project" value="InterPro"/>
</dbReference>
<evidence type="ECO:0000256" key="2">
    <source>
        <dbReference type="ARBA" id="ARBA00023172"/>
    </source>
</evidence>
<dbReference type="EMBL" id="CP022993">
    <property type="protein sequence ID" value="ASW04224.1"/>
    <property type="molecule type" value="Genomic_DNA"/>
</dbReference>
<keyword evidence="2" id="KW-0233">DNA recombination</keyword>
<dbReference type="InterPro" id="IPR002104">
    <property type="entry name" value="Integrase_catalytic"/>
</dbReference>
<evidence type="ECO:0000256" key="1">
    <source>
        <dbReference type="ARBA" id="ARBA00023125"/>
    </source>
</evidence>
<dbReference type="Pfam" id="PF00589">
    <property type="entry name" value="Phage_integrase"/>
    <property type="match status" value="1"/>
</dbReference>
<dbReference type="AlphaFoldDB" id="A0A248VYZ9"/>
<keyword evidence="1" id="KW-0238">DNA-binding</keyword>
<dbReference type="InterPro" id="IPR013762">
    <property type="entry name" value="Integrase-like_cat_sf"/>
</dbReference>
<dbReference type="RefSeq" id="WP_095423903.1">
    <property type="nucleotide sequence ID" value="NZ_CP022993.1"/>
</dbReference>
<dbReference type="KEGG" id="parb:CJU94_39455"/>
<sequence>MNESHLWVAEPHAAYLHWQTTEAAGADRRRFSQRSIVQHKAMFDRFLRHLLTRGVTLATFGPEHLDSFFDDVENRCAPGTTTRLRYVKLIDRLCRHLVDVGLRHSNPAATFALSAAWPEDEPEPLFLDADADTALQRYVQPDAGDDARLCRNRAVVALLLGAGLTAAELRGARWRDVVIEGIRPQVSVPKRGARLERTVALPAFSTPALAAWQRLHPSPDGALVFPAPRTDDKPINDVLLGAIVRDALDTIGFAAPDMSPRVLRNTFARRQLLAGRTNEQTSAMLGLVSHRTVIRIRDTISAQTT</sequence>